<dbReference type="CDD" id="cd08983">
    <property type="entry name" value="GH43_Bt3655-like"/>
    <property type="match status" value="1"/>
</dbReference>
<dbReference type="InterPro" id="IPR000772">
    <property type="entry name" value="Ricin_B_lectin"/>
</dbReference>
<proteinExistence type="inferred from homology"/>
<dbReference type="SUPFAM" id="SSF50370">
    <property type="entry name" value="Ricin B-like lectins"/>
    <property type="match status" value="1"/>
</dbReference>
<keyword evidence="5 10" id="KW-0378">Hydrolase</keyword>
<evidence type="ECO:0000256" key="1">
    <source>
        <dbReference type="ARBA" id="ARBA00000966"/>
    </source>
</evidence>
<dbReference type="Pfam" id="PF02013">
    <property type="entry name" value="CBM_10"/>
    <property type="match status" value="3"/>
</dbReference>
<evidence type="ECO:0000313" key="14">
    <source>
        <dbReference type="EMBL" id="ORX99600.1"/>
    </source>
</evidence>
<dbReference type="SUPFAM" id="SSF48208">
    <property type="entry name" value="Six-hairpin glycosidases"/>
    <property type="match status" value="1"/>
</dbReference>
<dbReference type="SUPFAM" id="SSF75005">
    <property type="entry name" value="Arabinanase/levansucrase/invertase"/>
    <property type="match status" value="1"/>
</dbReference>
<keyword evidence="8 10" id="KW-0326">Glycosidase</keyword>
<evidence type="ECO:0000256" key="5">
    <source>
        <dbReference type="ARBA" id="ARBA00022801"/>
    </source>
</evidence>
<comment type="catalytic activity">
    <reaction evidence="1 11">
        <text>Endohydrolysis of (1-&gt;4)-beta-D-glucosidic linkages in cellulose, lichenin and cereal beta-D-glucans.</text>
        <dbReference type="EC" id="3.2.1.4"/>
    </reaction>
</comment>
<dbReference type="Gene3D" id="1.50.10.10">
    <property type="match status" value="1"/>
</dbReference>
<evidence type="ECO:0000256" key="2">
    <source>
        <dbReference type="ARBA" id="ARBA00007072"/>
    </source>
</evidence>
<evidence type="ECO:0000256" key="3">
    <source>
        <dbReference type="ARBA" id="ARBA00022729"/>
    </source>
</evidence>
<evidence type="ECO:0000313" key="15">
    <source>
        <dbReference type="Proteomes" id="UP000193920"/>
    </source>
</evidence>
<dbReference type="InterPro" id="IPR008928">
    <property type="entry name" value="6-hairpin_glycosidase_sf"/>
</dbReference>
<feature type="active site" evidence="10">
    <location>
        <position position="439"/>
    </location>
</feature>
<feature type="active site" evidence="10">
    <location>
        <position position="430"/>
    </location>
</feature>
<dbReference type="SMART" id="SM00458">
    <property type="entry name" value="RICIN"/>
    <property type="match status" value="1"/>
</dbReference>
<dbReference type="InterPro" id="IPR002883">
    <property type="entry name" value="CBM10/Dockerin_dom"/>
</dbReference>
<dbReference type="GO" id="GO:0008810">
    <property type="term" value="F:cellulase activity"/>
    <property type="evidence" value="ECO:0007669"/>
    <property type="project" value="UniProtKB-EC"/>
</dbReference>
<protein>
    <recommendedName>
        <fullName evidence="11">Endoglucanase</fullName>
        <ecNumber evidence="11">3.2.1.4</ecNumber>
    </recommendedName>
</protein>
<name>A0A1Y1YNI9_9FUNG</name>
<feature type="region of interest" description="Disordered" evidence="12">
    <location>
        <begin position="965"/>
        <end position="986"/>
    </location>
</feature>
<reference evidence="14 15" key="1">
    <citation type="submission" date="2016-08" db="EMBL/GenBank/DDBJ databases">
        <title>A Parts List for Fungal Cellulosomes Revealed by Comparative Genomics.</title>
        <authorList>
            <consortium name="DOE Joint Genome Institute"/>
            <person name="Haitjema C.H."/>
            <person name="Gilmore S.P."/>
            <person name="Henske J.K."/>
            <person name="Solomon K.V."/>
            <person name="De Groot R."/>
            <person name="Kuo A."/>
            <person name="Mondo S.J."/>
            <person name="Salamov A.A."/>
            <person name="Labutti K."/>
            <person name="Zhao Z."/>
            <person name="Chiniquy J."/>
            <person name="Barry K."/>
            <person name="Brewer H.M."/>
            <person name="Purvine S.O."/>
            <person name="Wright A.T."/>
            <person name="Boxma B."/>
            <person name="Van Alen T."/>
            <person name="Hackstein J.H."/>
            <person name="Baker S.E."/>
            <person name="Grigoriev I.V."/>
            <person name="O'Malley M.A."/>
        </authorList>
    </citation>
    <scope>NUCLEOTIDE SEQUENCE [LARGE SCALE GENOMIC DNA]</scope>
    <source>
        <strain evidence="14 15">G1</strain>
    </source>
</reference>
<dbReference type="Pfam" id="PF00759">
    <property type="entry name" value="Glyco_hydro_9"/>
    <property type="match status" value="1"/>
</dbReference>
<dbReference type="InterPro" id="IPR035992">
    <property type="entry name" value="Ricin_B-like_lectins"/>
</dbReference>
<comment type="similarity">
    <text evidence="2 10 11">Belongs to the glycosyl hydrolase 9 (cellulase E) family.</text>
</comment>
<dbReference type="Pfam" id="PF14200">
    <property type="entry name" value="RicinB_lectin_2"/>
    <property type="match status" value="2"/>
</dbReference>
<feature type="compositionally biased region" description="Low complexity" evidence="12">
    <location>
        <begin position="965"/>
        <end position="978"/>
    </location>
</feature>
<dbReference type="EC" id="3.2.1.4" evidence="11"/>
<dbReference type="InterPro" id="IPR023296">
    <property type="entry name" value="Glyco_hydro_beta-prop_sf"/>
</dbReference>
<dbReference type="Proteomes" id="UP000193920">
    <property type="component" value="Unassembled WGS sequence"/>
</dbReference>
<dbReference type="OrthoDB" id="10257085at2759"/>
<keyword evidence="7 10" id="KW-0119">Carbohydrate metabolism</keyword>
<dbReference type="Gene3D" id="2.115.10.20">
    <property type="entry name" value="Glycosyl hydrolase domain, family 43"/>
    <property type="match status" value="1"/>
</dbReference>
<dbReference type="PANTHER" id="PTHR22298">
    <property type="entry name" value="ENDO-1,4-BETA-GLUCANASE"/>
    <property type="match status" value="1"/>
</dbReference>
<dbReference type="SUPFAM" id="SSF64571">
    <property type="entry name" value="Cellulose docking domain, dockering"/>
    <property type="match status" value="3"/>
</dbReference>
<comment type="caution">
    <text evidence="14">The sequence shown here is derived from an EMBL/GenBank/DDBJ whole genome shotgun (WGS) entry which is preliminary data.</text>
</comment>
<keyword evidence="9 10" id="KW-0624">Polysaccharide degradation</keyword>
<evidence type="ECO:0000259" key="13">
    <source>
        <dbReference type="PROSITE" id="PS51763"/>
    </source>
</evidence>
<feature type="chain" id="PRO_5011832011" description="Endoglucanase" evidence="11">
    <location>
        <begin position="20"/>
        <end position="1114"/>
    </location>
</feature>
<dbReference type="Gene3D" id="3.90.1220.10">
    <property type="entry name" value="Cellulose docking domain, dockering"/>
    <property type="match status" value="3"/>
</dbReference>
<dbReference type="InterPro" id="IPR001701">
    <property type="entry name" value="Glyco_hydro_9"/>
</dbReference>
<dbReference type="EMBL" id="MCOG01000542">
    <property type="protein sequence ID" value="ORX99600.1"/>
    <property type="molecule type" value="Genomic_DNA"/>
</dbReference>
<feature type="signal peptide" evidence="11">
    <location>
        <begin position="1"/>
        <end position="19"/>
    </location>
</feature>
<keyword evidence="15" id="KW-1185">Reference proteome</keyword>
<feature type="domain" description="CBM10" evidence="13">
    <location>
        <begin position="1028"/>
        <end position="1067"/>
    </location>
</feature>
<organism evidence="14 15">
    <name type="scientific">Neocallimastix californiae</name>
    <dbReference type="NCBI Taxonomy" id="1754190"/>
    <lineage>
        <taxon>Eukaryota</taxon>
        <taxon>Fungi</taxon>
        <taxon>Fungi incertae sedis</taxon>
        <taxon>Chytridiomycota</taxon>
        <taxon>Chytridiomycota incertae sedis</taxon>
        <taxon>Neocallimastigomycetes</taxon>
        <taxon>Neocallimastigales</taxon>
        <taxon>Neocallimastigaceae</taxon>
        <taxon>Neocallimastix</taxon>
    </lineage>
</organism>
<feature type="domain" description="CBM10" evidence="13">
    <location>
        <begin position="1076"/>
        <end position="1112"/>
    </location>
</feature>
<dbReference type="InterPro" id="IPR033126">
    <property type="entry name" value="Glyco_hydro_9_Asp/Glu_AS"/>
</dbReference>
<dbReference type="AlphaFoldDB" id="A0A1Y1YNI9"/>
<sequence>MKFNKILTIFVSVPALIKAASQDYARHLELSILFYEAQRSGKLPDNNRIYWRGDSMLEAGSDNKVDLTGGYYDAGDNIKFNFPQASSLTLLSWSAVEWKDGYKQAGQWEYMKDLIKWGMDYFIKCHTDKYVLYGQVGNAKLDHNSWVSPENISYDYPSYKITDSSPGSDLAAETSAALVAASMVFRDEDPNYADLLLKHGKELYEFADKYRGSYDESIPEANDYYHSNSYNDELVWGAAWLFRATGEEYYKSKVDAIWDYPYDENDSNKFLDSKNPISWDDKKASSYTLMAMITGDQKYLKEATTHSDLMVNHTTTPGGLWYNENLSVWGSNRYASNAAFTVAMMTSIMNDDDSKRQEYIDFVKKQTDYILGDNPAKIDYVVGAAPNSPKAVHHRGASGTKDVYENPDENTYVLYGALAGGPGPKDEYKDIREDYQKNEVALDYNAAFQGLLAFLIQEGYNLPDPKQTWEGAWPPKDSNGVCKPEFICENSNGSTHKLSRRANAKVVAGEEYRIAIQLSGKYITAANNGNVHQWENLNDNSQVWYFEDAGNGKFAILSGKNRKLAMTVENGDSKNGNNILLTEYKNTAAQHFILHGVDDAYYITAECSGKASLDVYNQSYDNGANIDQWAYWGGECQKFYIIPANNGDINNSPNVAYLFAYFLGNAPDQERLSYAVSRDGYNFKALNGGKAVWASTVGTGCLRDPYIFKGEDGFYYLLATDMKSSLGWNSNRNLLSAKSMDLIHWTGITIIEIANKYPLMKGADRAWAPQAIYDREKGSYMIYYAARVPGRDNRTIMYYAYSKDMKRLETDPQVLFAPANGNDAIDSDIIFQNGKYYMYYKNETNKRIYLATASHANGPYSEIKQISEGNIGVEGPNIYKLNNSNKWLLMSDAYNSGYYIVQETTDLVNFRTVNRNNYSFNFTPRHGYVIPINGYQYNDLINAFPSNGLGPISMAVPTTTKKTTTTTTTTTTTATTTKNNSQPTSQSKCFSEDKNLGYPCCQNCYVIESDENGDYGIENGEWCSIPYSCSKSDLHENGYPYCKNTKIVVYTDDVEWGVENNEWCVIKDDESSSDCKCWSEKLGYPCCVGNTVYTTDESGSWGLENDDWCGIKTC</sequence>
<dbReference type="PROSITE" id="PS51763">
    <property type="entry name" value="CBM10"/>
    <property type="match status" value="3"/>
</dbReference>
<dbReference type="CDD" id="cd00161">
    <property type="entry name" value="beta-trefoil_Ricin-like"/>
    <property type="match status" value="1"/>
</dbReference>
<keyword evidence="3 11" id="KW-0732">Signal</keyword>
<evidence type="ECO:0000256" key="8">
    <source>
        <dbReference type="ARBA" id="ARBA00023295"/>
    </source>
</evidence>
<accession>A0A1Y1YNI9</accession>
<dbReference type="PROSITE" id="PS00698">
    <property type="entry name" value="GH9_3"/>
    <property type="match status" value="1"/>
</dbReference>
<dbReference type="InterPro" id="IPR012341">
    <property type="entry name" value="6hp_glycosidase-like_sf"/>
</dbReference>
<evidence type="ECO:0000256" key="11">
    <source>
        <dbReference type="RuleBase" id="RU361166"/>
    </source>
</evidence>
<evidence type="ECO:0000256" key="12">
    <source>
        <dbReference type="SAM" id="MobiDB-lite"/>
    </source>
</evidence>
<evidence type="ECO:0000256" key="6">
    <source>
        <dbReference type="ARBA" id="ARBA00023001"/>
    </source>
</evidence>
<keyword evidence="4" id="KW-0677">Repeat</keyword>
<dbReference type="GO" id="GO:0030245">
    <property type="term" value="P:cellulose catabolic process"/>
    <property type="evidence" value="ECO:0007669"/>
    <property type="project" value="UniProtKB-KW"/>
</dbReference>
<dbReference type="InterPro" id="IPR009034">
    <property type="entry name" value="Dockerin_dom_fun_sf"/>
</dbReference>
<dbReference type="STRING" id="1754190.A0A1Y1YNI9"/>
<gene>
    <name evidence="14" type="ORF">LY90DRAFT_230365</name>
</gene>
<keyword evidence="6 11" id="KW-0136">Cellulose degradation</keyword>
<evidence type="ECO:0000256" key="7">
    <source>
        <dbReference type="ARBA" id="ARBA00023277"/>
    </source>
</evidence>
<dbReference type="Gene3D" id="2.80.10.50">
    <property type="match status" value="2"/>
</dbReference>
<evidence type="ECO:0000256" key="9">
    <source>
        <dbReference type="ARBA" id="ARBA00023326"/>
    </source>
</evidence>
<evidence type="ECO:0000256" key="4">
    <source>
        <dbReference type="ARBA" id="ARBA00022737"/>
    </source>
</evidence>
<feature type="domain" description="CBM10" evidence="13">
    <location>
        <begin position="988"/>
        <end position="1026"/>
    </location>
</feature>
<evidence type="ECO:0000256" key="10">
    <source>
        <dbReference type="PROSITE-ProRule" id="PRU10060"/>
    </source>
</evidence>